<protein>
    <submittedName>
        <fullName evidence="4">ATP-binding cassette domain-containing protein</fullName>
    </submittedName>
</protein>
<comment type="caution">
    <text evidence="4">The sequence shown here is derived from an EMBL/GenBank/DDBJ whole genome shotgun (WGS) entry which is preliminary data.</text>
</comment>
<dbReference type="PROSITE" id="PS50893">
    <property type="entry name" value="ABC_TRANSPORTER_2"/>
    <property type="match status" value="1"/>
</dbReference>
<dbReference type="InterPro" id="IPR027417">
    <property type="entry name" value="P-loop_NTPase"/>
</dbReference>
<proteinExistence type="inferred from homology"/>
<dbReference type="Pfam" id="PF00005">
    <property type="entry name" value="ABC_tran"/>
    <property type="match status" value="1"/>
</dbReference>
<evidence type="ECO:0000256" key="2">
    <source>
        <dbReference type="ARBA" id="ARBA00022448"/>
    </source>
</evidence>
<dbReference type="Gene3D" id="3.40.50.300">
    <property type="entry name" value="P-loop containing nucleotide triphosphate hydrolases"/>
    <property type="match status" value="1"/>
</dbReference>
<keyword evidence="4" id="KW-0547">Nucleotide-binding</keyword>
<evidence type="ECO:0000256" key="1">
    <source>
        <dbReference type="ARBA" id="ARBA00005417"/>
    </source>
</evidence>
<feature type="non-terminal residue" evidence="4">
    <location>
        <position position="216"/>
    </location>
</feature>
<organism evidence="4 5">
    <name type="scientific">Kibdelosporangium lantanae</name>
    <dbReference type="NCBI Taxonomy" id="1497396"/>
    <lineage>
        <taxon>Bacteria</taxon>
        <taxon>Bacillati</taxon>
        <taxon>Actinomycetota</taxon>
        <taxon>Actinomycetes</taxon>
        <taxon>Pseudonocardiales</taxon>
        <taxon>Pseudonocardiaceae</taxon>
        <taxon>Kibdelosporangium</taxon>
    </lineage>
</organism>
<name>A0ABW3MMS5_9PSEU</name>
<evidence type="ECO:0000259" key="3">
    <source>
        <dbReference type="PROSITE" id="PS50893"/>
    </source>
</evidence>
<dbReference type="Proteomes" id="UP001597045">
    <property type="component" value="Unassembled WGS sequence"/>
</dbReference>
<accession>A0ABW3MMS5</accession>
<reference evidence="5" key="1">
    <citation type="journal article" date="2019" name="Int. J. Syst. Evol. Microbiol.">
        <title>The Global Catalogue of Microorganisms (GCM) 10K type strain sequencing project: providing services to taxonomists for standard genome sequencing and annotation.</title>
        <authorList>
            <consortium name="The Broad Institute Genomics Platform"/>
            <consortium name="The Broad Institute Genome Sequencing Center for Infectious Disease"/>
            <person name="Wu L."/>
            <person name="Ma J."/>
        </authorList>
    </citation>
    <scope>NUCLEOTIDE SEQUENCE [LARGE SCALE GENOMIC DNA]</scope>
    <source>
        <strain evidence="5">JCM 31486</strain>
    </source>
</reference>
<dbReference type="EMBL" id="JBHTIS010003095">
    <property type="protein sequence ID" value="MFD1050795.1"/>
    <property type="molecule type" value="Genomic_DNA"/>
</dbReference>
<dbReference type="InterPro" id="IPR003439">
    <property type="entry name" value="ABC_transporter-like_ATP-bd"/>
</dbReference>
<keyword evidence="5" id="KW-1185">Reference proteome</keyword>
<keyword evidence="2" id="KW-0813">Transport</keyword>
<comment type="similarity">
    <text evidence="1">Belongs to the ABC transporter superfamily.</text>
</comment>
<evidence type="ECO:0000313" key="4">
    <source>
        <dbReference type="EMBL" id="MFD1050795.1"/>
    </source>
</evidence>
<gene>
    <name evidence="4" type="ORF">ACFQ1S_37320</name>
</gene>
<sequence length="216" mass="22777">MITTTELTKRYGSTVAVNAVSLTVREGDRYGFLGPNGSGKTTLVRMLLGLVYPTSGTVRVMDQPIPGRARSVLPLVGSLIEAPAAYPYLSGRRNLALYVHLGFQPTGNPIVLPDDGPKLFAGSSVGIRLVNGQPQSYGNDSAVDNIRILDVTPQLDKTFAPAHHAQNSAGPRTTPSYMTRVAPWVSAGKISSTLVSKLIDANCDTNAASSTPNSPA</sequence>
<feature type="domain" description="ABC transporter" evidence="3">
    <location>
        <begin position="2"/>
        <end position="206"/>
    </location>
</feature>
<evidence type="ECO:0000313" key="5">
    <source>
        <dbReference type="Proteomes" id="UP001597045"/>
    </source>
</evidence>
<dbReference type="SUPFAM" id="SSF52540">
    <property type="entry name" value="P-loop containing nucleoside triphosphate hydrolases"/>
    <property type="match status" value="1"/>
</dbReference>
<dbReference type="GO" id="GO:0005524">
    <property type="term" value="F:ATP binding"/>
    <property type="evidence" value="ECO:0007669"/>
    <property type="project" value="UniProtKB-KW"/>
</dbReference>
<dbReference type="PANTHER" id="PTHR43335">
    <property type="entry name" value="ABC TRANSPORTER, ATP-BINDING PROTEIN"/>
    <property type="match status" value="1"/>
</dbReference>
<dbReference type="PANTHER" id="PTHR43335:SF4">
    <property type="entry name" value="ABC TRANSPORTER, ATP-BINDING PROTEIN"/>
    <property type="match status" value="1"/>
</dbReference>
<keyword evidence="4" id="KW-0067">ATP-binding</keyword>